<feature type="region of interest" description="Disordered" evidence="3">
    <location>
        <begin position="28"/>
        <end position="130"/>
    </location>
</feature>
<feature type="compositionally biased region" description="Basic and acidic residues" evidence="3">
    <location>
        <begin position="291"/>
        <end position="306"/>
    </location>
</feature>
<dbReference type="Proteomes" id="UP000192596">
    <property type="component" value="Unassembled WGS sequence"/>
</dbReference>
<proteinExistence type="predicted"/>
<dbReference type="EMBL" id="NAJO01000020">
    <property type="protein sequence ID" value="OQO05062.1"/>
    <property type="molecule type" value="Genomic_DNA"/>
</dbReference>
<dbReference type="AlphaFoldDB" id="A0A1V8T1L1"/>
<feature type="region of interest" description="Disordered" evidence="3">
    <location>
        <begin position="285"/>
        <end position="310"/>
    </location>
</feature>
<dbReference type="InterPro" id="IPR013933">
    <property type="entry name" value="CRC_Rsc7/Swp82"/>
</dbReference>
<keyword evidence="5" id="KW-1185">Reference proteome</keyword>
<dbReference type="PANTHER" id="PTHR22597:SF5">
    <property type="entry name" value="LOCALIZATION PROTEIN, PUTATIVE (AFU_ORTHOLOGUE AFUA_1G10600)-RELATED"/>
    <property type="match status" value="1"/>
</dbReference>
<evidence type="ECO:0000256" key="3">
    <source>
        <dbReference type="SAM" id="MobiDB-lite"/>
    </source>
</evidence>
<dbReference type="InParanoid" id="A0A1V8T1L1"/>
<dbReference type="Pfam" id="PF08624">
    <property type="entry name" value="CRC_subunit"/>
    <property type="match status" value="1"/>
</dbReference>
<feature type="compositionally biased region" description="Polar residues" evidence="3">
    <location>
        <begin position="112"/>
        <end position="130"/>
    </location>
</feature>
<sequence>MDSGTINPAALNNAPGRRRLTRNHTVLISSPASTIAPDLLSQPSPRGTKRNRSPEDLGGNTGGQAANDGKSVKRTKSMNLIPQSPSRTGTMSLAAQSPSVQTPRARADTLPHQGSSLTSPKQVTPGSATKPTMVKALPTVRDHTTDQLGPEGDEYIPREIDPDGEAKVSAHGYPLDNRKYRCRTFQVPNRGEKLFMLATECARILGYRDSYLLFNKNRSLYKIIANQTEKDNLIQQEILPYSYRSRQIAIVTARSMFRQFGARLIENGRKVRDDYWEAKARKQGFTEEDAAGEKRPGAAKAREQQAAREANNNAYAQLGQSEIIYNTNGLDIPPPGLQASSLAPLPMIHIPGDELRASTYGVIRPRQEITGPPYQDRTQASSAAEMKMQVTQAAEYNKQLGAQRHHREQYLDNYWKRPHEQPVTQSTQVEADPGTVAPQHLQSPQAVAGSGQARYSQDPTPQANPQMMPQTYNAYPGSASSMSPVQTMRPPSQLHQGSPSMSMNPGQQHRQTPSYGAYPQGQMWPQAQPSPLSQAHSLPQYQQHQQPGQMPPPQLPGQNAMAYGQIGGMQNSAYNQMNRNMYQPSPSPQQYNMQSSGAPQSGMQGWTTPGNMQQYGQGFQ</sequence>
<dbReference type="GO" id="GO:0031490">
    <property type="term" value="F:chromatin DNA binding"/>
    <property type="evidence" value="ECO:0007669"/>
    <property type="project" value="TreeGrafter"/>
</dbReference>
<feature type="compositionally biased region" description="Polar residues" evidence="3">
    <location>
        <begin position="77"/>
        <end position="102"/>
    </location>
</feature>
<organism evidence="4 5">
    <name type="scientific">Cryoendolithus antarcticus</name>
    <dbReference type="NCBI Taxonomy" id="1507870"/>
    <lineage>
        <taxon>Eukaryota</taxon>
        <taxon>Fungi</taxon>
        <taxon>Dikarya</taxon>
        <taxon>Ascomycota</taxon>
        <taxon>Pezizomycotina</taxon>
        <taxon>Dothideomycetes</taxon>
        <taxon>Dothideomycetidae</taxon>
        <taxon>Cladosporiales</taxon>
        <taxon>Cladosporiaceae</taxon>
        <taxon>Cryoendolithus</taxon>
    </lineage>
</organism>
<evidence type="ECO:0000313" key="5">
    <source>
        <dbReference type="Proteomes" id="UP000192596"/>
    </source>
</evidence>
<gene>
    <name evidence="4" type="ORF">B0A48_08082</name>
</gene>
<feature type="region of interest" description="Disordered" evidence="3">
    <location>
        <begin position="367"/>
        <end position="386"/>
    </location>
</feature>
<comment type="caution">
    <text evidence="4">The sequence shown here is derived from an EMBL/GenBank/DDBJ whole genome shotgun (WGS) entry which is preliminary data.</text>
</comment>
<reference evidence="5" key="1">
    <citation type="submission" date="2017-03" db="EMBL/GenBank/DDBJ databases">
        <title>Genomes of endolithic fungi from Antarctica.</title>
        <authorList>
            <person name="Coleine C."/>
            <person name="Masonjones S."/>
            <person name="Stajich J.E."/>
        </authorList>
    </citation>
    <scope>NUCLEOTIDE SEQUENCE [LARGE SCALE GENOMIC DNA]</scope>
    <source>
        <strain evidence="5">CCFEE 5527</strain>
    </source>
</reference>
<feature type="compositionally biased region" description="Polar residues" evidence="3">
    <location>
        <begin position="523"/>
        <end position="537"/>
    </location>
</feature>
<dbReference type="GO" id="GO:0016586">
    <property type="term" value="C:RSC-type complex"/>
    <property type="evidence" value="ECO:0007669"/>
    <property type="project" value="TreeGrafter"/>
</dbReference>
<protein>
    <recommendedName>
        <fullName evidence="6">Chromatin structure-remodeling complex subunit rsc7</fullName>
    </recommendedName>
</protein>
<feature type="region of interest" description="Disordered" evidence="3">
    <location>
        <begin position="580"/>
        <end position="620"/>
    </location>
</feature>
<dbReference type="STRING" id="1507870.A0A1V8T1L1"/>
<accession>A0A1V8T1L1</accession>
<evidence type="ECO:0008006" key="6">
    <source>
        <dbReference type="Google" id="ProtNLM"/>
    </source>
</evidence>
<name>A0A1V8T1L1_9PEZI</name>
<evidence type="ECO:0000256" key="1">
    <source>
        <dbReference type="ARBA" id="ARBA00023015"/>
    </source>
</evidence>
<keyword evidence="2" id="KW-0804">Transcription</keyword>
<feature type="compositionally biased region" description="Polar residues" evidence="3">
    <location>
        <begin position="453"/>
        <end position="514"/>
    </location>
</feature>
<keyword evidence="1" id="KW-0805">Transcription regulation</keyword>
<dbReference type="PANTHER" id="PTHR22597">
    <property type="entry name" value="POLYCOMB GROUP PROTEIN"/>
    <property type="match status" value="1"/>
</dbReference>
<evidence type="ECO:0000256" key="2">
    <source>
        <dbReference type="ARBA" id="ARBA00023163"/>
    </source>
</evidence>
<evidence type="ECO:0000313" key="4">
    <source>
        <dbReference type="EMBL" id="OQO05062.1"/>
    </source>
</evidence>
<dbReference type="OrthoDB" id="5598844at2759"/>
<feature type="compositionally biased region" description="Low complexity" evidence="3">
    <location>
        <begin position="539"/>
        <end position="548"/>
    </location>
</feature>
<feature type="region of interest" description="Disordered" evidence="3">
    <location>
        <begin position="443"/>
        <end position="552"/>
    </location>
</feature>